<keyword evidence="1" id="KW-1185">Reference proteome</keyword>
<dbReference type="Proteomes" id="UP000050792">
    <property type="component" value="Unassembled WGS sequence"/>
</dbReference>
<reference evidence="2" key="2">
    <citation type="submission" date="2023-11" db="UniProtKB">
        <authorList>
            <consortium name="WormBaseParasite"/>
        </authorList>
    </citation>
    <scope>IDENTIFICATION</scope>
</reference>
<protein>
    <submittedName>
        <fullName evidence="2">Uncharacterized protein</fullName>
    </submittedName>
</protein>
<dbReference type="WBParaSite" id="SRDH1_88650.4">
    <property type="protein sequence ID" value="SRDH1_88650.4"/>
    <property type="gene ID" value="SRDH1_88650"/>
</dbReference>
<organism evidence="1 2">
    <name type="scientific">Schistosoma rodhaini</name>
    <dbReference type="NCBI Taxonomy" id="6188"/>
    <lineage>
        <taxon>Eukaryota</taxon>
        <taxon>Metazoa</taxon>
        <taxon>Spiralia</taxon>
        <taxon>Lophotrochozoa</taxon>
        <taxon>Platyhelminthes</taxon>
        <taxon>Trematoda</taxon>
        <taxon>Digenea</taxon>
        <taxon>Strigeidida</taxon>
        <taxon>Schistosomatoidea</taxon>
        <taxon>Schistosomatidae</taxon>
        <taxon>Schistosoma</taxon>
    </lineage>
</organism>
<sequence>MYYVDYIQFNIQMDITYSWCIICLINLLLNGKFGQAQEDNYTEDYTTDPISFDNTTVTSTTTEFNNTTVTSTTTEFTNKPKVENSTTDGTTYTTTPSYFSTSTSTNDATNSKFQRIFYMIVGLISLMAIN</sequence>
<name>A0AA85GEP6_9TREM</name>
<accession>A0AA85GEP6</accession>
<evidence type="ECO:0000313" key="2">
    <source>
        <dbReference type="WBParaSite" id="SRDH1_88650.4"/>
    </source>
</evidence>
<reference evidence="1" key="1">
    <citation type="submission" date="2022-06" db="EMBL/GenBank/DDBJ databases">
        <authorList>
            <person name="Berger JAMES D."/>
            <person name="Berger JAMES D."/>
        </authorList>
    </citation>
    <scope>NUCLEOTIDE SEQUENCE [LARGE SCALE GENOMIC DNA]</scope>
</reference>
<dbReference type="AlphaFoldDB" id="A0AA85GEP6"/>
<evidence type="ECO:0000313" key="1">
    <source>
        <dbReference type="Proteomes" id="UP000050792"/>
    </source>
</evidence>
<proteinExistence type="predicted"/>